<evidence type="ECO:0000313" key="2">
    <source>
        <dbReference type="Proteomes" id="UP000823388"/>
    </source>
</evidence>
<keyword evidence="2" id="KW-1185">Reference proteome</keyword>
<dbReference type="EMBL" id="CM029045">
    <property type="protein sequence ID" value="KAG2603143.1"/>
    <property type="molecule type" value="Genomic_DNA"/>
</dbReference>
<sequence length="142" mass="15653">MDRRFGRFPATHSLQVGPCAAPPPPQRLTYAWVPPEISHRRCPLRPAARGIRPAASRWGMWPAPPSGAVVRRGPHPLPPPIPSWSPRASAMEDPGHPLPSSPPLDLLLRRPCSSVLFLLTKSAGACSSVLFPFRIPCRRRRL</sequence>
<accession>A0A8T0T1P9</accession>
<evidence type="ECO:0000313" key="1">
    <source>
        <dbReference type="EMBL" id="KAG2603143.1"/>
    </source>
</evidence>
<reference evidence="1" key="1">
    <citation type="submission" date="2020-05" db="EMBL/GenBank/DDBJ databases">
        <title>WGS assembly of Panicum virgatum.</title>
        <authorList>
            <person name="Lovell J.T."/>
            <person name="Jenkins J."/>
            <person name="Shu S."/>
            <person name="Juenger T.E."/>
            <person name="Schmutz J."/>
        </authorList>
    </citation>
    <scope>NUCLEOTIDE SEQUENCE</scope>
    <source>
        <strain evidence="1">AP13</strain>
    </source>
</reference>
<proteinExistence type="predicted"/>
<dbReference type="Proteomes" id="UP000823388">
    <property type="component" value="Chromosome 5K"/>
</dbReference>
<comment type="caution">
    <text evidence="1">The sequence shown here is derived from an EMBL/GenBank/DDBJ whole genome shotgun (WGS) entry which is preliminary data.</text>
</comment>
<organism evidence="1 2">
    <name type="scientific">Panicum virgatum</name>
    <name type="common">Blackwell switchgrass</name>
    <dbReference type="NCBI Taxonomy" id="38727"/>
    <lineage>
        <taxon>Eukaryota</taxon>
        <taxon>Viridiplantae</taxon>
        <taxon>Streptophyta</taxon>
        <taxon>Embryophyta</taxon>
        <taxon>Tracheophyta</taxon>
        <taxon>Spermatophyta</taxon>
        <taxon>Magnoliopsida</taxon>
        <taxon>Liliopsida</taxon>
        <taxon>Poales</taxon>
        <taxon>Poaceae</taxon>
        <taxon>PACMAD clade</taxon>
        <taxon>Panicoideae</taxon>
        <taxon>Panicodae</taxon>
        <taxon>Paniceae</taxon>
        <taxon>Panicinae</taxon>
        <taxon>Panicum</taxon>
        <taxon>Panicum sect. Hiantes</taxon>
    </lineage>
</organism>
<gene>
    <name evidence="1" type="ORF">PVAP13_5KG748850</name>
</gene>
<protein>
    <submittedName>
        <fullName evidence="1">Uncharacterized protein</fullName>
    </submittedName>
</protein>
<name>A0A8T0T1P9_PANVG</name>
<dbReference type="AlphaFoldDB" id="A0A8T0T1P9"/>